<name>A0A4R1G7M1_9PAST</name>
<evidence type="ECO:0000313" key="1">
    <source>
        <dbReference type="EMBL" id="TCK01649.1"/>
    </source>
</evidence>
<protein>
    <submittedName>
        <fullName evidence="1">Uncharacterized protein</fullName>
    </submittedName>
</protein>
<dbReference type="NCBIfam" id="NF003476">
    <property type="entry name" value="PRK05114.1"/>
    <property type="match status" value="1"/>
</dbReference>
<keyword evidence="2" id="KW-1185">Reference proteome</keyword>
<dbReference type="Pfam" id="PF03701">
    <property type="entry name" value="UPF0181"/>
    <property type="match status" value="1"/>
</dbReference>
<proteinExistence type="predicted"/>
<dbReference type="RefSeq" id="WP_132688152.1">
    <property type="nucleotide sequence ID" value="NZ_SMFT01000001.1"/>
</dbReference>
<dbReference type="InterPro" id="IPR005371">
    <property type="entry name" value="UPF0181"/>
</dbReference>
<gene>
    <name evidence="1" type="ORF">EV694_0267</name>
</gene>
<dbReference type="EMBL" id="SMFT01000001">
    <property type="protein sequence ID" value="TCK01649.1"/>
    <property type="molecule type" value="Genomic_DNA"/>
</dbReference>
<evidence type="ECO:0000313" key="2">
    <source>
        <dbReference type="Proteomes" id="UP000294702"/>
    </source>
</evidence>
<sequence length="50" mass="5741">MNESSLLNLTHEQQQQAVEKIQQFMAQGMSSGEAIRLVAQQLRELQQQKN</sequence>
<organism evidence="1 2">
    <name type="scientific">Volucribacter psittacicida</name>
    <dbReference type="NCBI Taxonomy" id="203482"/>
    <lineage>
        <taxon>Bacteria</taxon>
        <taxon>Pseudomonadati</taxon>
        <taxon>Pseudomonadota</taxon>
        <taxon>Gammaproteobacteria</taxon>
        <taxon>Pasteurellales</taxon>
        <taxon>Pasteurellaceae</taxon>
        <taxon>Volucribacter</taxon>
    </lineage>
</organism>
<dbReference type="Proteomes" id="UP000294702">
    <property type="component" value="Unassembled WGS sequence"/>
</dbReference>
<dbReference type="AlphaFoldDB" id="A0A4R1G7M1"/>
<comment type="caution">
    <text evidence="1">The sequence shown here is derived from an EMBL/GenBank/DDBJ whole genome shotgun (WGS) entry which is preliminary data.</text>
</comment>
<accession>A0A4R1G7M1</accession>
<reference evidence="1 2" key="1">
    <citation type="submission" date="2019-03" db="EMBL/GenBank/DDBJ databases">
        <title>Genomic Encyclopedia of Type Strains, Phase IV (KMG-IV): sequencing the most valuable type-strain genomes for metagenomic binning, comparative biology and taxonomic classification.</title>
        <authorList>
            <person name="Goeker M."/>
        </authorList>
    </citation>
    <scope>NUCLEOTIDE SEQUENCE [LARGE SCALE GENOMIC DNA]</scope>
    <source>
        <strain evidence="1 2">DSM 15534</strain>
    </source>
</reference>